<sequence>MTGATKDFRDNGVKVQNDFTNILKEKLDKVNTDELANIIGRDIYKVRDENKRMLQEVQSSHEEYQKRIKLMYCGLGAMLLVFMLFALVMTIGSDFMDFIHIDILQKAIASKIKASEGFMTFIWYIAYGLPYIVAIGGFIYLYEWIRKKFEVFF</sequence>
<organism evidence="2">
    <name type="scientific">Staphylococcus aureus</name>
    <dbReference type="NCBI Taxonomy" id="1280"/>
    <lineage>
        <taxon>Bacteria</taxon>
        <taxon>Bacillati</taxon>
        <taxon>Bacillota</taxon>
        <taxon>Bacilli</taxon>
        <taxon>Bacillales</taxon>
        <taxon>Staphylococcaceae</taxon>
        <taxon>Staphylococcus</taxon>
    </lineage>
</organism>
<keyword evidence="2" id="KW-0614">Plasmid</keyword>
<dbReference type="AlphaFoldDB" id="A0A0U2YNT8"/>
<evidence type="ECO:0000313" key="2">
    <source>
        <dbReference type="EMBL" id="ALS87107.1"/>
    </source>
</evidence>
<protein>
    <recommendedName>
        <fullName evidence="3">DUF334 domain-containing protein</fullName>
    </recommendedName>
</protein>
<keyword evidence="1" id="KW-0812">Transmembrane</keyword>
<geneLocation type="plasmid" evidence="2">
    <name>pRIVM0677</name>
</geneLocation>
<proteinExistence type="predicted"/>
<feature type="transmembrane region" description="Helical" evidence="1">
    <location>
        <begin position="121"/>
        <end position="142"/>
    </location>
</feature>
<keyword evidence="1" id="KW-0472">Membrane</keyword>
<dbReference type="Pfam" id="PF03904">
    <property type="entry name" value="DUF334"/>
    <property type="match status" value="1"/>
</dbReference>
<feature type="transmembrane region" description="Helical" evidence="1">
    <location>
        <begin position="70"/>
        <end position="91"/>
    </location>
</feature>
<dbReference type="RefSeq" id="WP_031915712.1">
    <property type="nucleotide sequence ID" value="NZ_CP013622.1"/>
</dbReference>
<evidence type="ECO:0008006" key="3">
    <source>
        <dbReference type="Google" id="ProtNLM"/>
    </source>
</evidence>
<name>A0A0U2YNT8_STAAU</name>
<gene>
    <name evidence="2" type="ORF">AUK67_00010</name>
</gene>
<reference evidence="2" key="1">
    <citation type="journal article" date="2016" name="Appl. Environ. Microbiol.">
        <title>Next-Generation Sequencing Confirms Presumed Nosocomial Transmission of Livestock-Associated Methicillin-Resistant Staphylococcus aureus in the Netherlands.</title>
        <authorList>
            <person name="Bosch T."/>
            <person name="Witteveen S."/>
            <person name="Haenen A."/>
            <person name="Landman F."/>
            <person name="Schouls L.M."/>
        </authorList>
    </citation>
    <scope>NUCLEOTIDE SEQUENCE [LARGE SCALE GENOMIC DNA]</scope>
    <source>
        <strain evidence="2">RIVM0677</strain>
        <plasmid evidence="2">pRIVM0677</plasmid>
    </source>
</reference>
<accession>A0A0U2YNT8</accession>
<evidence type="ECO:0000256" key="1">
    <source>
        <dbReference type="SAM" id="Phobius"/>
    </source>
</evidence>
<keyword evidence="1" id="KW-1133">Transmembrane helix</keyword>
<dbReference type="EMBL" id="CP013622">
    <property type="protein sequence ID" value="ALS87107.1"/>
    <property type="molecule type" value="Genomic_DNA"/>
</dbReference>
<dbReference type="InterPro" id="IPR005602">
    <property type="entry name" value="DUF334"/>
</dbReference>